<evidence type="ECO:0000256" key="1">
    <source>
        <dbReference type="ARBA" id="ARBA00022679"/>
    </source>
</evidence>
<sequence>MPHTVGQGPSSHSLASCLIVTGCPLSIGVRDDPRNRPAGGQGNSVERTGNRESGAKGAFPSPARSGEPTGRLAAPPQPHAPRSRTAVNNPFAPHAAGVNADSPEVRNVIDVGWELSARDLTHADLASCGWAGSALHLRNVAGQLERARRGEVDYLAICAATDVPVAKGGVDYQVAEGAGTLWQLAVHPALRSRGVGTFLVTAAERRVRDRGLRRAELAVEDDNPRARALYERLGYSAYGRQPDSWDEEAPDGSVRRYETMCVLMRKELS</sequence>
<evidence type="ECO:0000313" key="6">
    <source>
        <dbReference type="Proteomes" id="UP000509303"/>
    </source>
</evidence>
<evidence type="ECO:0000256" key="2">
    <source>
        <dbReference type="ARBA" id="ARBA00023315"/>
    </source>
</evidence>
<feature type="domain" description="N-acetyltransferase" evidence="4">
    <location>
        <begin position="115"/>
        <end position="269"/>
    </location>
</feature>
<dbReference type="CDD" id="cd04301">
    <property type="entry name" value="NAT_SF"/>
    <property type="match status" value="1"/>
</dbReference>
<dbReference type="InterPro" id="IPR050680">
    <property type="entry name" value="YpeA/RimI_acetyltransf"/>
</dbReference>
<organism evidence="5 6">
    <name type="scientific">Streptomyces buecherae</name>
    <dbReference type="NCBI Taxonomy" id="2763006"/>
    <lineage>
        <taxon>Bacteria</taxon>
        <taxon>Bacillati</taxon>
        <taxon>Actinomycetota</taxon>
        <taxon>Actinomycetes</taxon>
        <taxon>Kitasatosporales</taxon>
        <taxon>Streptomycetaceae</taxon>
        <taxon>Streptomyces</taxon>
    </lineage>
</organism>
<reference evidence="5 6" key="1">
    <citation type="submission" date="2020-06" db="EMBL/GenBank/DDBJ databases">
        <title>Genome mining for natural products.</title>
        <authorList>
            <person name="Zhang B."/>
            <person name="Shi J."/>
            <person name="Ge H."/>
        </authorList>
    </citation>
    <scope>NUCLEOTIDE SEQUENCE [LARGE SCALE GENOMIC DNA]</scope>
    <source>
        <strain evidence="5 6">NA00687</strain>
    </source>
</reference>
<evidence type="ECO:0000313" key="5">
    <source>
        <dbReference type="EMBL" id="QKW52169.1"/>
    </source>
</evidence>
<dbReference type="Gene3D" id="3.40.630.30">
    <property type="match status" value="1"/>
</dbReference>
<dbReference type="PROSITE" id="PS51186">
    <property type="entry name" value="GNAT"/>
    <property type="match status" value="1"/>
</dbReference>
<protein>
    <submittedName>
        <fullName evidence="5">GNAT family N-acetyltransferase</fullName>
    </submittedName>
</protein>
<keyword evidence="1 5" id="KW-0808">Transferase</keyword>
<evidence type="ECO:0000256" key="3">
    <source>
        <dbReference type="SAM" id="MobiDB-lite"/>
    </source>
</evidence>
<dbReference type="InterPro" id="IPR000182">
    <property type="entry name" value="GNAT_dom"/>
</dbReference>
<evidence type="ECO:0000259" key="4">
    <source>
        <dbReference type="PROSITE" id="PS51186"/>
    </source>
</evidence>
<dbReference type="PANTHER" id="PTHR43420:SF12">
    <property type="entry name" value="N-ACETYLTRANSFERASE DOMAIN-CONTAINING PROTEIN"/>
    <property type="match status" value="1"/>
</dbReference>
<keyword evidence="6" id="KW-1185">Reference proteome</keyword>
<keyword evidence="2" id="KW-0012">Acyltransferase</keyword>
<dbReference type="SUPFAM" id="SSF55729">
    <property type="entry name" value="Acyl-CoA N-acyltransferases (Nat)"/>
    <property type="match status" value="1"/>
</dbReference>
<accession>A0A7H8NCF0</accession>
<feature type="region of interest" description="Disordered" evidence="3">
    <location>
        <begin position="28"/>
        <end position="86"/>
    </location>
</feature>
<dbReference type="Proteomes" id="UP000509303">
    <property type="component" value="Chromosome"/>
</dbReference>
<name>A0A7H8NCF0_9ACTN</name>
<dbReference type="PANTHER" id="PTHR43420">
    <property type="entry name" value="ACETYLTRANSFERASE"/>
    <property type="match status" value="1"/>
</dbReference>
<dbReference type="InterPro" id="IPR016181">
    <property type="entry name" value="Acyl_CoA_acyltransferase"/>
</dbReference>
<dbReference type="Pfam" id="PF00583">
    <property type="entry name" value="Acetyltransf_1"/>
    <property type="match status" value="1"/>
</dbReference>
<gene>
    <name evidence="5" type="ORF">HUT08_24475</name>
</gene>
<dbReference type="GO" id="GO:0016747">
    <property type="term" value="F:acyltransferase activity, transferring groups other than amino-acyl groups"/>
    <property type="evidence" value="ECO:0007669"/>
    <property type="project" value="InterPro"/>
</dbReference>
<proteinExistence type="predicted"/>
<dbReference type="AlphaFoldDB" id="A0A7H8NCF0"/>
<dbReference type="EMBL" id="CP054929">
    <property type="protein sequence ID" value="QKW52169.1"/>
    <property type="molecule type" value="Genomic_DNA"/>
</dbReference>